<proteinExistence type="predicted"/>
<reference evidence="1 2" key="1">
    <citation type="submission" date="2018-09" db="EMBL/GenBank/DDBJ databases">
        <title>The draft genome of Acinetobacter spp. strains.</title>
        <authorList>
            <person name="Qin J."/>
            <person name="Feng Y."/>
            <person name="Zong Z."/>
        </authorList>
    </citation>
    <scope>NUCLEOTIDE SEQUENCE [LARGE SCALE GENOMIC DNA]</scope>
    <source>
        <strain evidence="1 2">WCHAc060012</strain>
    </source>
</reference>
<dbReference type="RefSeq" id="WP_120402125.1">
    <property type="nucleotide sequence ID" value="NZ_RAXV01000011.1"/>
</dbReference>
<keyword evidence="2" id="KW-1185">Reference proteome</keyword>
<protein>
    <submittedName>
        <fullName evidence="1">Uncharacterized protein</fullName>
    </submittedName>
</protein>
<sequence>MNMVSRTRNERALQVWQILIAAASTRQTLTYKMVANYLEFEGAGVLAPILGRIMNYCEREKLPPLTCIVVNQITGEPGNGLTTIDNLMKDRENVYNLNWFARMPPTLEELN</sequence>
<gene>
    <name evidence="1" type="ORF">D7V32_06750</name>
</gene>
<dbReference type="EMBL" id="RAXV01000011">
    <property type="protein sequence ID" value="RKG32095.1"/>
    <property type="molecule type" value="Genomic_DNA"/>
</dbReference>
<evidence type="ECO:0000313" key="1">
    <source>
        <dbReference type="EMBL" id="RKG32095.1"/>
    </source>
</evidence>
<accession>A0A3A8EBR1</accession>
<dbReference type="OrthoDB" id="5769657at2"/>
<name>A0A3A8EBR1_9GAMM</name>
<dbReference type="Proteomes" id="UP000282388">
    <property type="component" value="Unassembled WGS sequence"/>
</dbReference>
<evidence type="ECO:0000313" key="2">
    <source>
        <dbReference type="Proteomes" id="UP000282388"/>
    </source>
</evidence>
<dbReference type="AlphaFoldDB" id="A0A3A8EBR1"/>
<organism evidence="1 2">
    <name type="scientific">Acinetobacter tianfuensis</name>
    <dbReference type="NCBI Taxonomy" id="2419603"/>
    <lineage>
        <taxon>Bacteria</taxon>
        <taxon>Pseudomonadati</taxon>
        <taxon>Pseudomonadota</taxon>
        <taxon>Gammaproteobacteria</taxon>
        <taxon>Moraxellales</taxon>
        <taxon>Moraxellaceae</taxon>
        <taxon>Acinetobacter</taxon>
    </lineage>
</organism>
<comment type="caution">
    <text evidence="1">The sequence shown here is derived from an EMBL/GenBank/DDBJ whole genome shotgun (WGS) entry which is preliminary data.</text>
</comment>